<feature type="binding site" evidence="6">
    <location>
        <position position="236"/>
    </location>
    <ligand>
        <name>substrate</name>
    </ligand>
</feature>
<dbReference type="InterPro" id="IPR022953">
    <property type="entry name" value="ATP_PFK"/>
</dbReference>
<reference evidence="8 9" key="1">
    <citation type="submission" date="2020-10" db="EMBL/GenBank/DDBJ databases">
        <title>ChiBAC.</title>
        <authorList>
            <person name="Zenner C."/>
            <person name="Hitch T.C.A."/>
            <person name="Clavel T."/>
        </authorList>
    </citation>
    <scope>NUCLEOTIDE SEQUENCE [LARGE SCALE GENOMIC DNA]</scope>
    <source>
        <strain evidence="8 9">DSM 109015</strain>
    </source>
</reference>
<evidence type="ECO:0000256" key="4">
    <source>
        <dbReference type="ARBA" id="ARBA00022777"/>
    </source>
</evidence>
<keyword evidence="6" id="KW-0324">Glycolysis</keyword>
<evidence type="ECO:0000313" key="9">
    <source>
        <dbReference type="Proteomes" id="UP000768567"/>
    </source>
</evidence>
<dbReference type="PIRSF" id="PIRSF036483">
    <property type="entry name" value="PFK_XF0274"/>
    <property type="match status" value="1"/>
</dbReference>
<evidence type="ECO:0000256" key="6">
    <source>
        <dbReference type="HAMAP-Rule" id="MF_01978"/>
    </source>
</evidence>
<comment type="caution">
    <text evidence="8">The sequence shown here is derived from an EMBL/GenBank/DDBJ whole genome shotgun (WGS) entry which is preliminary data.</text>
</comment>
<dbReference type="PANTHER" id="PTHR45770">
    <property type="entry name" value="ATP-DEPENDENT 6-PHOSPHOFRUCTOKINASE 1"/>
    <property type="match status" value="1"/>
</dbReference>
<feature type="active site" description="Proton acceptor" evidence="6">
    <location>
        <position position="136"/>
    </location>
</feature>
<dbReference type="EC" id="2.7.1.90" evidence="6"/>
<dbReference type="GO" id="GO:0047334">
    <property type="term" value="F:diphosphate-fructose-6-phosphate 1-phosphotransferase activity"/>
    <property type="evidence" value="ECO:0007669"/>
    <property type="project" value="UniProtKB-EC"/>
</dbReference>
<comment type="pathway">
    <text evidence="6">Carbohydrate degradation; glycolysis; D-glyceraldehyde 3-phosphate and glycerone phosphate from D-glucose: step 3/4.</text>
</comment>
<evidence type="ECO:0000256" key="3">
    <source>
        <dbReference type="ARBA" id="ARBA00022723"/>
    </source>
</evidence>
<organism evidence="8 9">
    <name type="scientific">Gemmiger gallinarum</name>
    <dbReference type="NCBI Taxonomy" id="2779354"/>
    <lineage>
        <taxon>Bacteria</taxon>
        <taxon>Bacillati</taxon>
        <taxon>Bacillota</taxon>
        <taxon>Clostridia</taxon>
        <taxon>Eubacteriales</taxon>
        <taxon>Gemmiger</taxon>
    </lineage>
</organism>
<dbReference type="InterPro" id="IPR011404">
    <property type="entry name" value="PPi-PFK"/>
</dbReference>
<dbReference type="Proteomes" id="UP000768567">
    <property type="component" value="Unassembled WGS sequence"/>
</dbReference>
<comment type="catalytic activity">
    <reaction evidence="6">
        <text>beta-D-fructose 6-phosphate + diphosphate = beta-D-fructose 1,6-bisphosphate + phosphate + H(+)</text>
        <dbReference type="Rhea" id="RHEA:13613"/>
        <dbReference type="ChEBI" id="CHEBI:15378"/>
        <dbReference type="ChEBI" id="CHEBI:32966"/>
        <dbReference type="ChEBI" id="CHEBI:33019"/>
        <dbReference type="ChEBI" id="CHEBI:43474"/>
        <dbReference type="ChEBI" id="CHEBI:57634"/>
        <dbReference type="EC" id="2.7.1.90"/>
    </reaction>
</comment>
<dbReference type="InterPro" id="IPR035966">
    <property type="entry name" value="PKF_sf"/>
</dbReference>
<dbReference type="PRINTS" id="PR00476">
    <property type="entry name" value="PHFRCTKINASE"/>
</dbReference>
<evidence type="ECO:0000313" key="8">
    <source>
        <dbReference type="EMBL" id="MBE5038632.1"/>
    </source>
</evidence>
<proteinExistence type="inferred from homology"/>
<sequence length="393" mass="42573">MSNALIVHGGAPTAVINASLYGAVTEARKHPEIEHFYAAIGGSGAVLKEHFLDLFTAPKEELELLLHTPGSAIGTSRDPLETEDYDQMARVIARHNIRYVFFTGGNGSMDTCGKVYQACCRAGVDVNVVGIPKTIDNDISVTDHAPGFASAARYIAETTAEISQDVRGLPIHVCVIEAMGRNAGWIAAASALARSGDGDGPDLIYLPEVPFDEDAFLTEVERLHREKGGVVVVASEGLRKADGEPIVEPIFQVGRAVYYGDVSAHLANLVIRKLGIKARSEKPGIAGRASAAYQSRLDRDEAVEAGSTAVRAAVEGKNGVMVGFRRLPGEEYRAETILIPIEEVMLHERTMPREFIAENGHDVTQAFIDWCRPLLGEPVRRYVTFKNRPLSVD</sequence>
<dbReference type="Pfam" id="PF00365">
    <property type="entry name" value="PFK"/>
    <property type="match status" value="1"/>
</dbReference>
<comment type="function">
    <text evidence="6">Catalyzes the phosphorylation of D-fructose 6-phosphate, the first committing step of glycolysis. Uses inorganic phosphate (PPi) as phosphoryl donor instead of ATP like common ATP-dependent phosphofructokinases (ATP-PFKs), which renders the reaction reversible, and can thus function both in glycolysis and gluconeogenesis. Consistently, PPi-PFK can replace the enzymes of both the forward (ATP-PFK) and reverse (fructose-bisphosphatase (FBPase)) reactions.</text>
</comment>
<dbReference type="SUPFAM" id="SSF53784">
    <property type="entry name" value="Phosphofructokinase"/>
    <property type="match status" value="1"/>
</dbReference>
<comment type="activity regulation">
    <text evidence="6">Non-allosteric.</text>
</comment>
<dbReference type="Gene3D" id="3.40.50.450">
    <property type="match status" value="1"/>
</dbReference>
<comment type="subcellular location">
    <subcellularLocation>
        <location evidence="6">Cytoplasm</location>
    </subcellularLocation>
</comment>
<evidence type="ECO:0000256" key="2">
    <source>
        <dbReference type="ARBA" id="ARBA00022679"/>
    </source>
</evidence>
<dbReference type="RefSeq" id="WP_193502933.1">
    <property type="nucleotide sequence ID" value="NZ_JADCKC010000003.1"/>
</dbReference>
<feature type="binding site" evidence="6">
    <location>
        <position position="106"/>
    </location>
    <ligand>
        <name>Mg(2+)</name>
        <dbReference type="ChEBI" id="CHEBI:18420"/>
        <note>catalytic</note>
    </ligand>
</feature>
<accession>A0ABR9R665</accession>
<comment type="cofactor">
    <cofactor evidence="1 6">
        <name>Mg(2+)</name>
        <dbReference type="ChEBI" id="CHEBI:18420"/>
    </cofactor>
</comment>
<comment type="subunit">
    <text evidence="6">Homodimer.</text>
</comment>
<feature type="binding site" evidence="6">
    <location>
        <begin position="179"/>
        <end position="181"/>
    </location>
    <ligand>
        <name>substrate</name>
    </ligand>
</feature>
<keyword evidence="4 6" id="KW-0418">Kinase</keyword>
<dbReference type="EMBL" id="JADCKC010000003">
    <property type="protein sequence ID" value="MBE5038632.1"/>
    <property type="molecule type" value="Genomic_DNA"/>
</dbReference>
<keyword evidence="3 6" id="KW-0479">Metal-binding</keyword>
<dbReference type="NCBIfam" id="NF010675">
    <property type="entry name" value="PRK14072.1"/>
    <property type="match status" value="1"/>
</dbReference>
<keyword evidence="6" id="KW-0963">Cytoplasm</keyword>
<comment type="caution">
    <text evidence="6">Lacks conserved residue(s) required for the propagation of feature annotation.</text>
</comment>
<name>A0ABR9R665_9FIRM</name>
<keyword evidence="2 6" id="KW-0808">Transferase</keyword>
<dbReference type="InterPro" id="IPR000023">
    <property type="entry name" value="Phosphofructokinase_dom"/>
</dbReference>
<feature type="site" description="Important for catalytic activity; stabilizes the transition state when the phosphoryl donor is PPi" evidence="6">
    <location>
        <position position="133"/>
    </location>
</feature>
<feature type="domain" description="Phosphofructokinase" evidence="7">
    <location>
        <begin position="5"/>
        <end position="312"/>
    </location>
</feature>
<evidence type="ECO:0000256" key="1">
    <source>
        <dbReference type="ARBA" id="ARBA00001946"/>
    </source>
</evidence>
<dbReference type="Gene3D" id="3.40.50.460">
    <property type="entry name" value="Phosphofructokinase domain"/>
    <property type="match status" value="1"/>
</dbReference>
<evidence type="ECO:0000259" key="7">
    <source>
        <dbReference type="Pfam" id="PF00365"/>
    </source>
</evidence>
<protein>
    <recommendedName>
        <fullName evidence="6">Pyrophosphate--fructose 6-phosphate 1-phosphotransferase</fullName>
        <ecNumber evidence="6">2.7.1.90</ecNumber>
    </recommendedName>
    <alternativeName>
        <fullName evidence="6">6-phosphofructokinase, pyrophosphate dependent</fullName>
    </alternativeName>
    <alternativeName>
        <fullName evidence="6">PPi-dependent phosphofructokinase</fullName>
        <shortName evidence="6">PPi-PFK</shortName>
    </alternativeName>
    <alternativeName>
        <fullName evidence="6">Pyrophosphate-dependent 6-phosphofructose-1-kinase</fullName>
    </alternativeName>
</protein>
<evidence type="ECO:0000256" key="5">
    <source>
        <dbReference type="ARBA" id="ARBA00022842"/>
    </source>
</evidence>
<keyword evidence="9" id="KW-1185">Reference proteome</keyword>
<comment type="similarity">
    <text evidence="6">Belongs to the phosphofructokinase type A (PFKA) family. PPi-dependent PFK group II subfamily. Clade 'B2' sub-subfamily.</text>
</comment>
<gene>
    <name evidence="6" type="primary">pfp</name>
    <name evidence="8" type="ORF">INF35_12610</name>
</gene>
<keyword evidence="5 6" id="KW-0460">Magnesium</keyword>
<dbReference type="HAMAP" id="MF_01978">
    <property type="entry name" value="Phosphofructokinase_II_B2"/>
    <property type="match status" value="1"/>
</dbReference>
<feature type="binding site" evidence="6">
    <location>
        <begin position="134"/>
        <end position="136"/>
    </location>
    <ligand>
        <name>substrate</name>
    </ligand>
</feature>
<dbReference type="InterPro" id="IPR050929">
    <property type="entry name" value="PFKA"/>
</dbReference>